<dbReference type="Pfam" id="PF00005">
    <property type="entry name" value="ABC_tran"/>
    <property type="match status" value="1"/>
</dbReference>
<evidence type="ECO:0000256" key="3">
    <source>
        <dbReference type="ARBA" id="ARBA00022840"/>
    </source>
</evidence>
<dbReference type="GO" id="GO:0016887">
    <property type="term" value="F:ATP hydrolysis activity"/>
    <property type="evidence" value="ECO:0007669"/>
    <property type="project" value="InterPro"/>
</dbReference>
<keyword evidence="3" id="KW-0067">ATP-binding</keyword>
<dbReference type="STRING" id="1817722.A2703_03920"/>
<dbReference type="EMBL" id="MFAG01000027">
    <property type="protein sequence ID" value="OGD71622.1"/>
    <property type="molecule type" value="Genomic_DNA"/>
</dbReference>
<dbReference type="Gene3D" id="3.40.50.300">
    <property type="entry name" value="P-loop containing nucleotide triphosphate hydrolases"/>
    <property type="match status" value="1"/>
</dbReference>
<organism evidence="5 6">
    <name type="scientific">Candidatus Collierbacteria bacterium RIFCSPHIGHO2_01_FULL_50_25</name>
    <dbReference type="NCBI Taxonomy" id="1817722"/>
    <lineage>
        <taxon>Bacteria</taxon>
        <taxon>Candidatus Collieribacteriota</taxon>
    </lineage>
</organism>
<evidence type="ECO:0000313" key="6">
    <source>
        <dbReference type="Proteomes" id="UP000177979"/>
    </source>
</evidence>
<dbReference type="InterPro" id="IPR010230">
    <property type="entry name" value="FeS-cluster_ATPase_SufC"/>
</dbReference>
<dbReference type="Proteomes" id="UP000177979">
    <property type="component" value="Unassembled WGS sequence"/>
</dbReference>
<comment type="caution">
    <text evidence="5">The sequence shown here is derived from an EMBL/GenBank/DDBJ whole genome shotgun (WGS) entry which is preliminary data.</text>
</comment>
<name>A0A1F5EW62_9BACT</name>
<dbReference type="AlphaFoldDB" id="A0A1F5EW62"/>
<dbReference type="NCBIfam" id="TIGR01978">
    <property type="entry name" value="sufC"/>
    <property type="match status" value="1"/>
</dbReference>
<feature type="domain" description="ABC transporter" evidence="4">
    <location>
        <begin position="3"/>
        <end position="245"/>
    </location>
</feature>
<dbReference type="SMART" id="SM00382">
    <property type="entry name" value="AAA"/>
    <property type="match status" value="1"/>
</dbReference>
<evidence type="ECO:0000256" key="2">
    <source>
        <dbReference type="ARBA" id="ARBA00022741"/>
    </source>
</evidence>
<dbReference type="InterPro" id="IPR003439">
    <property type="entry name" value="ABC_transporter-like_ATP-bd"/>
</dbReference>
<dbReference type="SUPFAM" id="SSF52540">
    <property type="entry name" value="P-loop containing nucleoside triphosphate hydrolases"/>
    <property type="match status" value="1"/>
</dbReference>
<gene>
    <name evidence="5" type="ORF">A2703_03920</name>
</gene>
<dbReference type="GO" id="GO:0005524">
    <property type="term" value="F:ATP binding"/>
    <property type="evidence" value="ECO:0007669"/>
    <property type="project" value="UniProtKB-KW"/>
</dbReference>
<reference evidence="5 6" key="1">
    <citation type="journal article" date="2016" name="Nat. Commun.">
        <title>Thousands of microbial genomes shed light on interconnected biogeochemical processes in an aquifer system.</title>
        <authorList>
            <person name="Anantharaman K."/>
            <person name="Brown C.T."/>
            <person name="Hug L.A."/>
            <person name="Sharon I."/>
            <person name="Castelle C.J."/>
            <person name="Probst A.J."/>
            <person name="Thomas B.C."/>
            <person name="Singh A."/>
            <person name="Wilkins M.J."/>
            <person name="Karaoz U."/>
            <person name="Brodie E.L."/>
            <person name="Williams K.H."/>
            <person name="Hubbard S.S."/>
            <person name="Banfield J.F."/>
        </authorList>
    </citation>
    <scope>NUCLEOTIDE SEQUENCE [LARGE SCALE GENOMIC DNA]</scope>
</reference>
<comment type="similarity">
    <text evidence="1">Belongs to the ABC transporter superfamily. Ycf16 family.</text>
</comment>
<dbReference type="PROSITE" id="PS50893">
    <property type="entry name" value="ABC_TRANSPORTER_2"/>
    <property type="match status" value="1"/>
</dbReference>
<evidence type="ECO:0000313" key="5">
    <source>
        <dbReference type="EMBL" id="OGD71622.1"/>
    </source>
</evidence>
<dbReference type="PANTHER" id="PTHR43204:SF1">
    <property type="entry name" value="ABC TRANSPORTER I FAMILY MEMBER 6, CHLOROPLASTIC"/>
    <property type="match status" value="1"/>
</dbReference>
<proteinExistence type="inferred from homology"/>
<sequence length="245" mass="26929">MALEVKGIKVKIEGKEVLRGVSLEVKAGEVVALMGKNGSGKSTLAYCLMGHPKYIVSKDRGTAIRLDGLDITQKTPDERAKAGLFLALQYPVSIPGVSVREALLASLRSRGEKISALELKKRIEMEAEELSMSEELLKRSLNEGFSGGEKKKMEILQMRILAPKYAILDETDSGLDIDALKIVAEGASYMASKKKTGILVITHYQRLLSYLKPDRVLIMNLGKIAKEGGVELATELERTGYKQYE</sequence>
<dbReference type="CDD" id="cd03217">
    <property type="entry name" value="ABC_FeS_Assembly"/>
    <property type="match status" value="1"/>
</dbReference>
<dbReference type="InterPro" id="IPR027417">
    <property type="entry name" value="P-loop_NTPase"/>
</dbReference>
<keyword evidence="2" id="KW-0547">Nucleotide-binding</keyword>
<evidence type="ECO:0000259" key="4">
    <source>
        <dbReference type="PROSITE" id="PS50893"/>
    </source>
</evidence>
<accession>A0A1F5EW62</accession>
<evidence type="ECO:0000256" key="1">
    <source>
        <dbReference type="ARBA" id="ARBA00006216"/>
    </source>
</evidence>
<dbReference type="PANTHER" id="PTHR43204">
    <property type="entry name" value="ABC TRANSPORTER I FAMILY MEMBER 6, CHLOROPLASTIC"/>
    <property type="match status" value="1"/>
</dbReference>
<protein>
    <submittedName>
        <fullName evidence="5">Fe-S cluster assembly ATPase SufC</fullName>
    </submittedName>
</protein>
<dbReference type="InterPro" id="IPR003593">
    <property type="entry name" value="AAA+_ATPase"/>
</dbReference>